<name>A0A8J7IGQ9_9FLAO</name>
<dbReference type="AlphaFoldDB" id="A0A8J7IGQ9"/>
<dbReference type="PANTHER" id="PTHR22916:SF3">
    <property type="entry name" value="UDP-GLCNAC:BETAGAL BETA-1,3-N-ACETYLGLUCOSAMINYLTRANSFERASE-LIKE PROTEIN 1"/>
    <property type="match status" value="1"/>
</dbReference>
<evidence type="ECO:0000313" key="2">
    <source>
        <dbReference type="EMBL" id="MBJ6367893.1"/>
    </source>
</evidence>
<dbReference type="Proteomes" id="UP000610931">
    <property type="component" value="Unassembled WGS sequence"/>
</dbReference>
<accession>A0A8J7IGQ9</accession>
<comment type="caution">
    <text evidence="2">The sequence shown here is derived from an EMBL/GenBank/DDBJ whole genome shotgun (WGS) entry which is preliminary data.</text>
</comment>
<dbReference type="Gene3D" id="3.90.550.10">
    <property type="entry name" value="Spore Coat Polysaccharide Biosynthesis Protein SpsA, Chain A"/>
    <property type="match status" value="1"/>
</dbReference>
<protein>
    <submittedName>
        <fullName evidence="2">Glycosyltransferase family 2 protein</fullName>
    </submittedName>
</protein>
<dbReference type="SUPFAM" id="SSF53448">
    <property type="entry name" value="Nucleotide-diphospho-sugar transferases"/>
    <property type="match status" value="1"/>
</dbReference>
<dbReference type="EMBL" id="JAELVQ010000007">
    <property type="protein sequence ID" value="MBJ6367893.1"/>
    <property type="molecule type" value="Genomic_DNA"/>
</dbReference>
<proteinExistence type="predicted"/>
<dbReference type="InterPro" id="IPR001173">
    <property type="entry name" value="Glyco_trans_2-like"/>
</dbReference>
<dbReference type="Pfam" id="PF00535">
    <property type="entry name" value="Glycos_transf_2"/>
    <property type="match status" value="1"/>
</dbReference>
<feature type="domain" description="Glycosyltransferase 2-like" evidence="1">
    <location>
        <begin position="8"/>
        <end position="147"/>
    </location>
</feature>
<dbReference type="PANTHER" id="PTHR22916">
    <property type="entry name" value="GLYCOSYLTRANSFERASE"/>
    <property type="match status" value="1"/>
</dbReference>
<gene>
    <name evidence="2" type="ORF">JF259_07315</name>
</gene>
<evidence type="ECO:0000259" key="1">
    <source>
        <dbReference type="Pfam" id="PF00535"/>
    </source>
</evidence>
<sequence>MSDNNLVSIIIPAYNRAHLISNTLKSIQKQTHTNWECIVIDDGSSDNTLEILRDYNLKDSRFVVLFRPETKLKGANTCRNLGLQKAKGDYIMFFDSDDLMAPNHLEVKIKALQSGDYHFVVAQSRYLNNEELNKTLANQYQFTTKDITPINYITHKINWLTCDTLMKSNLAKQVRFNESLMSGQEYNYFCKIILLRENGIFIEEVVTLIRYHKASIRGRLRGSKRKTYLGYFFTYWNTYLEVKDEAPKTARSFLVYRCFRLLGKLPLKERLLERGIIKAILIEFGAKGFYYLIMLYSKRII</sequence>
<reference evidence="2" key="1">
    <citation type="submission" date="2020-12" db="EMBL/GenBank/DDBJ databases">
        <title>Snuella sp. nov., isolated from sediment in Incheon.</title>
        <authorList>
            <person name="Kim W."/>
        </authorList>
    </citation>
    <scope>NUCLEOTIDE SEQUENCE</scope>
    <source>
        <strain evidence="2">CAU 1569</strain>
    </source>
</reference>
<dbReference type="CDD" id="cd00761">
    <property type="entry name" value="Glyco_tranf_GTA_type"/>
    <property type="match status" value="1"/>
</dbReference>
<dbReference type="RefSeq" id="WP_199114657.1">
    <property type="nucleotide sequence ID" value="NZ_JAELVQ010000007.1"/>
</dbReference>
<dbReference type="InterPro" id="IPR029044">
    <property type="entry name" value="Nucleotide-diphossugar_trans"/>
</dbReference>
<keyword evidence="3" id="KW-1185">Reference proteome</keyword>
<evidence type="ECO:0000313" key="3">
    <source>
        <dbReference type="Proteomes" id="UP000610931"/>
    </source>
</evidence>
<dbReference type="GO" id="GO:0016758">
    <property type="term" value="F:hexosyltransferase activity"/>
    <property type="evidence" value="ECO:0007669"/>
    <property type="project" value="UniProtKB-ARBA"/>
</dbReference>
<organism evidence="2 3">
    <name type="scientific">Snuella sedimenti</name>
    <dbReference type="NCBI Taxonomy" id="2798802"/>
    <lineage>
        <taxon>Bacteria</taxon>
        <taxon>Pseudomonadati</taxon>
        <taxon>Bacteroidota</taxon>
        <taxon>Flavobacteriia</taxon>
        <taxon>Flavobacteriales</taxon>
        <taxon>Flavobacteriaceae</taxon>
        <taxon>Snuella</taxon>
    </lineage>
</organism>